<comment type="caution">
    <text evidence="1">The sequence shown here is derived from an EMBL/GenBank/DDBJ whole genome shotgun (WGS) entry which is preliminary data.</text>
</comment>
<name>A0ACC2UGY8_9FUNG</name>
<accession>A0ACC2UGY8</accession>
<organism evidence="1 2">
    <name type="scientific">Entomophthora muscae</name>
    <dbReference type="NCBI Taxonomy" id="34485"/>
    <lineage>
        <taxon>Eukaryota</taxon>
        <taxon>Fungi</taxon>
        <taxon>Fungi incertae sedis</taxon>
        <taxon>Zoopagomycota</taxon>
        <taxon>Entomophthoromycotina</taxon>
        <taxon>Entomophthoromycetes</taxon>
        <taxon>Entomophthorales</taxon>
        <taxon>Entomophthoraceae</taxon>
        <taxon>Entomophthora</taxon>
    </lineage>
</organism>
<proteinExistence type="predicted"/>
<evidence type="ECO:0000313" key="1">
    <source>
        <dbReference type="EMBL" id="KAJ9086334.1"/>
    </source>
</evidence>
<protein>
    <submittedName>
        <fullName evidence="1">Uncharacterized protein</fullName>
    </submittedName>
</protein>
<dbReference type="Proteomes" id="UP001165960">
    <property type="component" value="Unassembled WGS sequence"/>
</dbReference>
<sequence length="118" mass="13543">MFRSIILREISYVGKMTGVVSHPAPLPHLIELYGKTIKELNELPEKSFYRSSTMAITHERLNIIKSTNDVSEVVKKLGLQQIEELILEANDELKLVAEIKETKPWEDLQDRAPVGQWD</sequence>
<gene>
    <name evidence="1" type="ORF">DSO57_1005041</name>
</gene>
<dbReference type="EMBL" id="QTSX02000723">
    <property type="protein sequence ID" value="KAJ9086334.1"/>
    <property type="molecule type" value="Genomic_DNA"/>
</dbReference>
<evidence type="ECO:0000313" key="2">
    <source>
        <dbReference type="Proteomes" id="UP001165960"/>
    </source>
</evidence>
<reference evidence="1" key="1">
    <citation type="submission" date="2022-04" db="EMBL/GenBank/DDBJ databases">
        <title>Genome of the entomopathogenic fungus Entomophthora muscae.</title>
        <authorList>
            <person name="Elya C."/>
            <person name="Lovett B.R."/>
            <person name="Lee E."/>
            <person name="Macias A.M."/>
            <person name="Hajek A.E."/>
            <person name="De Bivort B.L."/>
            <person name="Kasson M.T."/>
            <person name="De Fine Licht H.H."/>
            <person name="Stajich J.E."/>
        </authorList>
    </citation>
    <scope>NUCLEOTIDE SEQUENCE</scope>
    <source>
        <strain evidence="1">Berkeley</strain>
    </source>
</reference>
<keyword evidence="2" id="KW-1185">Reference proteome</keyword>